<dbReference type="InterPro" id="IPR002023">
    <property type="entry name" value="NuoE-like"/>
</dbReference>
<name>A0ABZ0HNX1_9HYPH</name>
<protein>
    <submittedName>
        <fullName evidence="8">NADH-quinone oxidoreductase subunit NuoE</fullName>
        <ecNumber evidence="8">1.6.5.9</ecNumber>
    </submittedName>
</protein>
<evidence type="ECO:0000313" key="8">
    <source>
        <dbReference type="EMBL" id="WOJ88460.1"/>
    </source>
</evidence>
<organism evidence="8 9">
    <name type="scientific">Methylocapsa polymorpha</name>
    <dbReference type="NCBI Taxonomy" id="3080828"/>
    <lineage>
        <taxon>Bacteria</taxon>
        <taxon>Pseudomonadati</taxon>
        <taxon>Pseudomonadota</taxon>
        <taxon>Alphaproteobacteria</taxon>
        <taxon>Hyphomicrobiales</taxon>
        <taxon>Beijerinckiaceae</taxon>
        <taxon>Methylocapsa</taxon>
    </lineage>
</organism>
<dbReference type="InterPro" id="IPR036249">
    <property type="entry name" value="Thioredoxin-like_sf"/>
</dbReference>
<dbReference type="PANTHER" id="PTHR10371:SF3">
    <property type="entry name" value="NADH DEHYDROGENASE [UBIQUINONE] FLAVOPROTEIN 2, MITOCHONDRIAL"/>
    <property type="match status" value="1"/>
</dbReference>
<evidence type="ECO:0000256" key="1">
    <source>
        <dbReference type="ARBA" id="ARBA00010643"/>
    </source>
</evidence>
<comment type="cofactor">
    <cofactor evidence="6">
        <name>[2Fe-2S] cluster</name>
        <dbReference type="ChEBI" id="CHEBI:190135"/>
    </cofactor>
</comment>
<dbReference type="PANTHER" id="PTHR10371">
    <property type="entry name" value="NADH DEHYDROGENASE UBIQUINONE FLAVOPROTEIN 2, MITOCHONDRIAL"/>
    <property type="match status" value="1"/>
</dbReference>
<keyword evidence="3" id="KW-0479">Metal-binding</keyword>
<evidence type="ECO:0000256" key="6">
    <source>
        <dbReference type="ARBA" id="ARBA00034078"/>
    </source>
</evidence>
<dbReference type="NCBIfam" id="TIGR01958">
    <property type="entry name" value="nuoE_fam"/>
    <property type="match status" value="1"/>
</dbReference>
<dbReference type="SUPFAM" id="SSF52833">
    <property type="entry name" value="Thioredoxin-like"/>
    <property type="match status" value="1"/>
</dbReference>
<evidence type="ECO:0000256" key="3">
    <source>
        <dbReference type="ARBA" id="ARBA00022723"/>
    </source>
</evidence>
<evidence type="ECO:0000256" key="5">
    <source>
        <dbReference type="ARBA" id="ARBA00023014"/>
    </source>
</evidence>
<sequence length="216" mass="23867">MSVRRLADQQPSSFAFTPENEAFAEEVLKKYPEDRQASAVISLLWQAQKQNEYWLPKPAIEAVANRLGMPYIRVLEVATFYTMFNLAPVGKFYVQLCGTTPCLLAGSDEIKAVLRRRVGEEAQVTADGNFSWREVECLGACCNAPMVQINDDYYEDLTPENFEKLLDDLAAGRQVKTGSQTGRVSSEPAGRLTSLTSLYGADGRSGPLSSPNLKQS</sequence>
<gene>
    <name evidence="8" type="primary">nuoE</name>
    <name evidence="8" type="ORF">RZS28_11555</name>
</gene>
<evidence type="ECO:0000256" key="4">
    <source>
        <dbReference type="ARBA" id="ARBA00023004"/>
    </source>
</evidence>
<dbReference type="Pfam" id="PF01257">
    <property type="entry name" value="2Fe-2S_thioredx"/>
    <property type="match status" value="1"/>
</dbReference>
<feature type="compositionally biased region" description="Polar residues" evidence="7">
    <location>
        <begin position="207"/>
        <end position="216"/>
    </location>
</feature>
<evidence type="ECO:0000256" key="2">
    <source>
        <dbReference type="ARBA" id="ARBA00022714"/>
    </source>
</evidence>
<dbReference type="EMBL" id="CP136862">
    <property type="protein sequence ID" value="WOJ88460.1"/>
    <property type="molecule type" value="Genomic_DNA"/>
</dbReference>
<dbReference type="Gene3D" id="3.40.30.10">
    <property type="entry name" value="Glutaredoxin"/>
    <property type="match status" value="1"/>
</dbReference>
<keyword evidence="4" id="KW-0408">Iron</keyword>
<dbReference type="PIRSF" id="PIRSF000216">
    <property type="entry name" value="NADH_DH_24kDa"/>
    <property type="match status" value="1"/>
</dbReference>
<evidence type="ECO:0000313" key="9">
    <source>
        <dbReference type="Proteomes" id="UP001626536"/>
    </source>
</evidence>
<dbReference type="NCBIfam" id="NF005724">
    <property type="entry name" value="PRK07539.1-4"/>
    <property type="match status" value="1"/>
</dbReference>
<keyword evidence="9" id="KW-1185">Reference proteome</keyword>
<feature type="region of interest" description="Disordered" evidence="7">
    <location>
        <begin position="197"/>
        <end position="216"/>
    </location>
</feature>
<dbReference type="EC" id="1.6.5.9" evidence="8"/>
<dbReference type="Proteomes" id="UP001626536">
    <property type="component" value="Chromosome"/>
</dbReference>
<comment type="similarity">
    <text evidence="1">Belongs to the complex I 24 kDa subunit family.</text>
</comment>
<dbReference type="InterPro" id="IPR041921">
    <property type="entry name" value="NuoE_N"/>
</dbReference>
<accession>A0ABZ0HNX1</accession>
<dbReference type="InterPro" id="IPR042128">
    <property type="entry name" value="NuoE_dom"/>
</dbReference>
<evidence type="ECO:0000256" key="7">
    <source>
        <dbReference type="SAM" id="MobiDB-lite"/>
    </source>
</evidence>
<dbReference type="Gene3D" id="1.10.10.1590">
    <property type="entry name" value="NADH-quinone oxidoreductase subunit E"/>
    <property type="match status" value="1"/>
</dbReference>
<dbReference type="GO" id="GO:0050136">
    <property type="term" value="F:NADH dehydrogenase (quinone) (non-electrogenic) activity"/>
    <property type="evidence" value="ECO:0007669"/>
    <property type="project" value="UniProtKB-EC"/>
</dbReference>
<keyword evidence="2" id="KW-0001">2Fe-2S</keyword>
<reference evidence="8 9" key="1">
    <citation type="submission" date="2023-10" db="EMBL/GenBank/DDBJ databases">
        <title>Novel methanotroph of the genus Methylocapsa from a subarctic wetland.</title>
        <authorList>
            <person name="Belova S.E."/>
            <person name="Oshkin I.Y."/>
            <person name="Miroshnikov K."/>
            <person name="Dedysh S.N."/>
        </authorList>
    </citation>
    <scope>NUCLEOTIDE SEQUENCE [LARGE SCALE GENOMIC DNA]</scope>
    <source>
        <strain evidence="8 9">RX1</strain>
    </source>
</reference>
<keyword evidence="5" id="KW-0411">Iron-sulfur</keyword>
<proteinExistence type="inferred from homology"/>
<dbReference type="RefSeq" id="WP_407337895.1">
    <property type="nucleotide sequence ID" value="NZ_CP136862.1"/>
</dbReference>
<keyword evidence="8" id="KW-0560">Oxidoreductase</keyword>
<dbReference type="CDD" id="cd03064">
    <property type="entry name" value="TRX_Fd_NuoE"/>
    <property type="match status" value="1"/>
</dbReference>
<dbReference type="PROSITE" id="PS01099">
    <property type="entry name" value="COMPLEX1_24K"/>
    <property type="match status" value="1"/>
</dbReference>